<dbReference type="STRING" id="555778.Hneap_1854"/>
<feature type="transmembrane region" description="Helical" evidence="1">
    <location>
        <begin position="21"/>
        <end position="39"/>
    </location>
</feature>
<dbReference type="KEGG" id="hna:Hneap_1854"/>
<keyword evidence="3" id="KW-1185">Reference proteome</keyword>
<proteinExistence type="predicted"/>
<accession>D0L1V3</accession>
<evidence type="ECO:0000256" key="1">
    <source>
        <dbReference type="SAM" id="Phobius"/>
    </source>
</evidence>
<evidence type="ECO:0000313" key="3">
    <source>
        <dbReference type="Proteomes" id="UP000009102"/>
    </source>
</evidence>
<dbReference type="Proteomes" id="UP000009102">
    <property type="component" value="Chromosome"/>
</dbReference>
<gene>
    <name evidence="2" type="ordered locus">Hneap_1854</name>
</gene>
<keyword evidence="1" id="KW-0812">Transmembrane</keyword>
<dbReference type="EMBL" id="CP001801">
    <property type="protein sequence ID" value="ACX96676.1"/>
    <property type="molecule type" value="Genomic_DNA"/>
</dbReference>
<keyword evidence="1" id="KW-0472">Membrane</keyword>
<feature type="transmembrane region" description="Helical" evidence="1">
    <location>
        <begin position="66"/>
        <end position="94"/>
    </location>
</feature>
<dbReference type="HOGENOM" id="CLU_2180171_0_0_6"/>
<protein>
    <submittedName>
        <fullName evidence="2">Uncharacterized protein</fullName>
    </submittedName>
</protein>
<organism evidence="2 3">
    <name type="scientific">Halothiobacillus neapolitanus (strain ATCC 23641 / DSM 15147 / CIP 104769 / NCIMB 8539 / c2)</name>
    <name type="common">Thiobacillus neapolitanus</name>
    <dbReference type="NCBI Taxonomy" id="555778"/>
    <lineage>
        <taxon>Bacteria</taxon>
        <taxon>Pseudomonadati</taxon>
        <taxon>Pseudomonadota</taxon>
        <taxon>Gammaproteobacteria</taxon>
        <taxon>Chromatiales</taxon>
        <taxon>Halothiobacillaceae</taxon>
        <taxon>Halothiobacillus</taxon>
    </lineage>
</organism>
<name>D0L1V3_HALNC</name>
<keyword evidence="1" id="KW-1133">Transmembrane helix</keyword>
<reference evidence="2 3" key="1">
    <citation type="submission" date="2009-10" db="EMBL/GenBank/DDBJ databases">
        <title>Complete sequence of Halothiobacillus neapolitanus c2.</title>
        <authorList>
            <consortium name="US DOE Joint Genome Institute"/>
            <person name="Lucas S."/>
            <person name="Copeland A."/>
            <person name="Lapidus A."/>
            <person name="Glavina del Rio T."/>
            <person name="Tice H."/>
            <person name="Bruce D."/>
            <person name="Goodwin L."/>
            <person name="Pitluck S."/>
            <person name="Davenport K."/>
            <person name="Brettin T."/>
            <person name="Detter J.C."/>
            <person name="Han C."/>
            <person name="Tapia R."/>
            <person name="Larimer F."/>
            <person name="Land M."/>
            <person name="Hauser L."/>
            <person name="Kyrpides N."/>
            <person name="Mikhailova N."/>
            <person name="Kerfeld C."/>
            <person name="Cannon G."/>
            <person name="Heinhort S."/>
        </authorList>
    </citation>
    <scope>NUCLEOTIDE SEQUENCE [LARGE SCALE GENOMIC DNA]</scope>
    <source>
        <strain evidence="3">ATCC 23641 / c2</strain>
    </source>
</reference>
<evidence type="ECO:0000313" key="2">
    <source>
        <dbReference type="EMBL" id="ACX96676.1"/>
    </source>
</evidence>
<dbReference type="OrthoDB" id="5801881at2"/>
<sequence length="109" mass="12179">MTPEIQQMLARRQRFIKRWPVVALVAAAVTLSFYAWAFIKQPILVNPVHVVHLIQNNALDSATQSLLAIVAPLMFLTVGALLLLLLLFVTVGLINEGRLIRLLEQKQAP</sequence>
<dbReference type="RefSeq" id="WP_012824709.1">
    <property type="nucleotide sequence ID" value="NC_013422.1"/>
</dbReference>
<dbReference type="AlphaFoldDB" id="D0L1V3"/>